<dbReference type="AlphaFoldDB" id="A0A2W7MVA3"/>
<dbReference type="OrthoDB" id="1321649at2"/>
<dbReference type="CDD" id="cd05403">
    <property type="entry name" value="NT_KNTase_like"/>
    <property type="match status" value="1"/>
</dbReference>
<comment type="caution">
    <text evidence="2">The sequence shown here is derived from an EMBL/GenBank/DDBJ whole genome shotgun (WGS) entry which is preliminary data.</text>
</comment>
<feature type="domain" description="Polymerase beta nucleotidyltransferase" evidence="1">
    <location>
        <begin position="13"/>
        <end position="112"/>
    </location>
</feature>
<keyword evidence="2" id="KW-0808">Transferase</keyword>
<accession>A0A2W7MVA3</accession>
<gene>
    <name evidence="2" type="ORF">LX69_02982</name>
</gene>
<dbReference type="Pfam" id="PF18765">
    <property type="entry name" value="Polbeta"/>
    <property type="match status" value="1"/>
</dbReference>
<dbReference type="InterPro" id="IPR041633">
    <property type="entry name" value="Polbeta"/>
</dbReference>
<dbReference type="Gene3D" id="3.30.460.10">
    <property type="entry name" value="Beta Polymerase, domain 2"/>
    <property type="match status" value="1"/>
</dbReference>
<dbReference type="PANTHER" id="PTHR33933">
    <property type="entry name" value="NUCLEOTIDYLTRANSFERASE"/>
    <property type="match status" value="1"/>
</dbReference>
<evidence type="ECO:0000313" key="3">
    <source>
        <dbReference type="Proteomes" id="UP000249239"/>
    </source>
</evidence>
<dbReference type="RefSeq" id="WP_111446796.1">
    <property type="nucleotide sequence ID" value="NZ_QKZK01000034.1"/>
</dbReference>
<dbReference type="InterPro" id="IPR043519">
    <property type="entry name" value="NT_sf"/>
</dbReference>
<dbReference type="GO" id="GO:0016740">
    <property type="term" value="F:transferase activity"/>
    <property type="evidence" value="ECO:0007669"/>
    <property type="project" value="UniProtKB-KW"/>
</dbReference>
<name>A0A2W7MVA3_9BACT</name>
<reference evidence="2 3" key="1">
    <citation type="submission" date="2018-06" db="EMBL/GenBank/DDBJ databases">
        <title>Genomic Encyclopedia of Archaeal and Bacterial Type Strains, Phase II (KMG-II): from individual species to whole genera.</title>
        <authorList>
            <person name="Goeker M."/>
        </authorList>
    </citation>
    <scope>NUCLEOTIDE SEQUENCE [LARGE SCALE GENOMIC DNA]</scope>
    <source>
        <strain evidence="2 3">DSM 6779</strain>
    </source>
</reference>
<proteinExistence type="predicted"/>
<keyword evidence="3" id="KW-1185">Reference proteome</keyword>
<evidence type="ECO:0000259" key="1">
    <source>
        <dbReference type="Pfam" id="PF18765"/>
    </source>
</evidence>
<dbReference type="EMBL" id="QKZK01000034">
    <property type="protein sequence ID" value="PZX11918.1"/>
    <property type="molecule type" value="Genomic_DNA"/>
</dbReference>
<evidence type="ECO:0000313" key="2">
    <source>
        <dbReference type="EMBL" id="PZX11918.1"/>
    </source>
</evidence>
<organism evidence="2 3">
    <name type="scientific">Breznakibacter xylanolyticus</name>
    <dbReference type="NCBI Taxonomy" id="990"/>
    <lineage>
        <taxon>Bacteria</taxon>
        <taxon>Pseudomonadati</taxon>
        <taxon>Bacteroidota</taxon>
        <taxon>Bacteroidia</taxon>
        <taxon>Marinilabiliales</taxon>
        <taxon>Marinilabiliaceae</taxon>
        <taxon>Breznakibacter</taxon>
    </lineage>
</organism>
<dbReference type="Proteomes" id="UP000249239">
    <property type="component" value="Unassembled WGS sequence"/>
</dbReference>
<dbReference type="PANTHER" id="PTHR33933:SF1">
    <property type="entry name" value="PROTEIN ADENYLYLTRANSFERASE MNTA-RELATED"/>
    <property type="match status" value="1"/>
</dbReference>
<dbReference type="SUPFAM" id="SSF81301">
    <property type="entry name" value="Nucleotidyltransferase"/>
    <property type="match status" value="1"/>
</dbReference>
<dbReference type="InterPro" id="IPR052548">
    <property type="entry name" value="Type_VII_TA_antitoxin"/>
</dbReference>
<protein>
    <submittedName>
        <fullName evidence="2">Putative nucleotidyltransferase</fullName>
    </submittedName>
</protein>
<sequence length="114" mass="12931">MQVEELRNIILKALSDLNIQKVILFGSYSKGCQTSDSDIDLLVVTNDDFMPDSFMQKMAIKTKISKALGVLREVSDIDLIVHTKPMYERFLKLDSGFKRELLKTGTILYEANNA</sequence>